<comment type="caution">
    <text evidence="1">The sequence shown here is derived from an EMBL/GenBank/DDBJ whole genome shotgun (WGS) entry which is preliminary data.</text>
</comment>
<sequence length="246" mass="27418">MTSCSVAKYIEVTTNRHQILHIAIPKPLCPDISFPNSTAANLSFGTLWIQPDPKHIANTLESIIKMEHVPRAFIFSDGTSDIPEMLLKNTNNHTAGHEFDSPVFSPRAYQVERGPLPSMYAHKPGIADLGQTLKKMELNGTVTTAVSHAFLFTVEPHVEVELAKISKHQSILNNFFWILGEGLDLPVKRITHVLNKSGGKFMNLGFLSYNPFLSLTDGEDFFPNDPLIQGMRNMFKGDFQNLPVST</sequence>
<gene>
    <name evidence="1" type="ORF">EG68_01377</name>
</gene>
<organism evidence="1 2">
    <name type="scientific">Paragonimus skrjabini miyazakii</name>
    <dbReference type="NCBI Taxonomy" id="59628"/>
    <lineage>
        <taxon>Eukaryota</taxon>
        <taxon>Metazoa</taxon>
        <taxon>Spiralia</taxon>
        <taxon>Lophotrochozoa</taxon>
        <taxon>Platyhelminthes</taxon>
        <taxon>Trematoda</taxon>
        <taxon>Digenea</taxon>
        <taxon>Plagiorchiida</taxon>
        <taxon>Troglotremata</taxon>
        <taxon>Troglotrematidae</taxon>
        <taxon>Paragonimus</taxon>
    </lineage>
</organism>
<dbReference type="EMBL" id="JTDE01000271">
    <property type="protein sequence ID" value="KAF7261740.1"/>
    <property type="molecule type" value="Genomic_DNA"/>
</dbReference>
<accession>A0A8S9Z7T4</accession>
<proteinExistence type="predicted"/>
<evidence type="ECO:0000313" key="1">
    <source>
        <dbReference type="EMBL" id="KAF7261740.1"/>
    </source>
</evidence>
<protein>
    <submittedName>
        <fullName evidence="1">Uncharacterized protein</fullName>
    </submittedName>
</protein>
<name>A0A8S9Z7T4_9TREM</name>
<dbReference type="AlphaFoldDB" id="A0A8S9Z7T4"/>
<dbReference type="OrthoDB" id="6282088at2759"/>
<evidence type="ECO:0000313" key="2">
    <source>
        <dbReference type="Proteomes" id="UP000822476"/>
    </source>
</evidence>
<reference evidence="1" key="1">
    <citation type="submission" date="2019-07" db="EMBL/GenBank/DDBJ databases">
        <title>Annotation for the trematode Paragonimus miyazaki's.</title>
        <authorList>
            <person name="Choi Y.-J."/>
        </authorList>
    </citation>
    <scope>NUCLEOTIDE SEQUENCE</scope>
    <source>
        <strain evidence="1">Japan</strain>
    </source>
</reference>
<dbReference type="Proteomes" id="UP000822476">
    <property type="component" value="Unassembled WGS sequence"/>
</dbReference>
<keyword evidence="2" id="KW-1185">Reference proteome</keyword>